<evidence type="ECO:0000256" key="3">
    <source>
        <dbReference type="ARBA" id="ARBA00022448"/>
    </source>
</evidence>
<dbReference type="PANTHER" id="PTHR42929:SF1">
    <property type="entry name" value="INNER MEMBRANE ABC TRANSPORTER PERMEASE PROTEIN YDCU-RELATED"/>
    <property type="match status" value="1"/>
</dbReference>
<evidence type="ECO:0000313" key="12">
    <source>
        <dbReference type="Proteomes" id="UP001595891"/>
    </source>
</evidence>
<feature type="region of interest" description="Disordered" evidence="9">
    <location>
        <begin position="1"/>
        <end position="27"/>
    </location>
</feature>
<feature type="compositionally biased region" description="Pro residues" evidence="9">
    <location>
        <begin position="1"/>
        <end position="18"/>
    </location>
</feature>
<dbReference type="RefSeq" id="WP_262843070.1">
    <property type="nucleotide sequence ID" value="NZ_JANZYP010000015.1"/>
</dbReference>
<feature type="transmembrane region" description="Helical" evidence="8">
    <location>
        <begin position="135"/>
        <end position="157"/>
    </location>
</feature>
<keyword evidence="7 8" id="KW-0472">Membrane</keyword>
<name>A0ABV9E7I8_9ACTN</name>
<feature type="transmembrane region" description="Helical" evidence="8">
    <location>
        <begin position="33"/>
        <end position="63"/>
    </location>
</feature>
<gene>
    <name evidence="11" type="ORF">ACFO8L_05360</name>
</gene>
<comment type="similarity">
    <text evidence="2">Belongs to the binding-protein-dependent transport system permease family. CysTW subfamily.</text>
</comment>
<evidence type="ECO:0000256" key="6">
    <source>
        <dbReference type="ARBA" id="ARBA00022989"/>
    </source>
</evidence>
<keyword evidence="4" id="KW-1003">Cell membrane</keyword>
<accession>A0ABV9E7I8</accession>
<evidence type="ECO:0000256" key="7">
    <source>
        <dbReference type="ARBA" id="ARBA00023136"/>
    </source>
</evidence>
<reference evidence="12" key="1">
    <citation type="journal article" date="2019" name="Int. J. Syst. Evol. Microbiol.">
        <title>The Global Catalogue of Microorganisms (GCM) 10K type strain sequencing project: providing services to taxonomists for standard genome sequencing and annotation.</title>
        <authorList>
            <consortium name="The Broad Institute Genomics Platform"/>
            <consortium name="The Broad Institute Genome Sequencing Center for Infectious Disease"/>
            <person name="Wu L."/>
            <person name="Ma J."/>
        </authorList>
    </citation>
    <scope>NUCLEOTIDE SEQUENCE [LARGE SCALE GENOMIC DNA]</scope>
    <source>
        <strain evidence="12">CCUG 49560</strain>
    </source>
</reference>
<dbReference type="CDD" id="cd06261">
    <property type="entry name" value="TM_PBP2"/>
    <property type="match status" value="1"/>
</dbReference>
<dbReference type="InterPro" id="IPR000515">
    <property type="entry name" value="MetI-like"/>
</dbReference>
<dbReference type="PROSITE" id="PS50928">
    <property type="entry name" value="ABC_TM1"/>
    <property type="match status" value="1"/>
</dbReference>
<keyword evidence="5 8" id="KW-0812">Transmembrane</keyword>
<organism evidence="11 12">
    <name type="scientific">Sphaerisporangium corydalis</name>
    <dbReference type="NCBI Taxonomy" id="1441875"/>
    <lineage>
        <taxon>Bacteria</taxon>
        <taxon>Bacillati</taxon>
        <taxon>Actinomycetota</taxon>
        <taxon>Actinomycetes</taxon>
        <taxon>Streptosporangiales</taxon>
        <taxon>Streptosporangiaceae</taxon>
        <taxon>Sphaerisporangium</taxon>
    </lineage>
</organism>
<evidence type="ECO:0000256" key="4">
    <source>
        <dbReference type="ARBA" id="ARBA00022475"/>
    </source>
</evidence>
<feature type="domain" description="ABC transmembrane type-1" evidence="10">
    <location>
        <begin position="101"/>
        <end position="307"/>
    </location>
</feature>
<comment type="subcellular location">
    <subcellularLocation>
        <location evidence="1 8">Cell membrane</location>
        <topology evidence="1 8">Multi-pass membrane protein</topology>
    </subcellularLocation>
</comment>
<feature type="transmembrane region" description="Helical" evidence="8">
    <location>
        <begin position="290"/>
        <end position="311"/>
    </location>
</feature>
<evidence type="ECO:0000256" key="8">
    <source>
        <dbReference type="RuleBase" id="RU363032"/>
    </source>
</evidence>
<evidence type="ECO:0000313" key="11">
    <source>
        <dbReference type="EMBL" id="MFC4585486.1"/>
    </source>
</evidence>
<dbReference type="Proteomes" id="UP001595891">
    <property type="component" value="Unassembled WGS sequence"/>
</dbReference>
<dbReference type="EMBL" id="JBHSFN010000002">
    <property type="protein sequence ID" value="MFC4585486.1"/>
    <property type="molecule type" value="Genomic_DNA"/>
</dbReference>
<proteinExistence type="inferred from homology"/>
<evidence type="ECO:0000256" key="9">
    <source>
        <dbReference type="SAM" id="MobiDB-lite"/>
    </source>
</evidence>
<feature type="transmembrane region" description="Helical" evidence="8">
    <location>
        <begin position="100"/>
        <end position="123"/>
    </location>
</feature>
<evidence type="ECO:0000256" key="2">
    <source>
        <dbReference type="ARBA" id="ARBA00007069"/>
    </source>
</evidence>
<keyword evidence="3 8" id="KW-0813">Transport</keyword>
<evidence type="ECO:0000259" key="10">
    <source>
        <dbReference type="PROSITE" id="PS50928"/>
    </source>
</evidence>
<dbReference type="SUPFAM" id="SSF161098">
    <property type="entry name" value="MetI-like"/>
    <property type="match status" value="1"/>
</dbReference>
<keyword evidence="6 8" id="KW-1133">Transmembrane helix</keyword>
<protein>
    <submittedName>
        <fullName evidence="11">ABC transporter permease</fullName>
    </submittedName>
</protein>
<evidence type="ECO:0000256" key="5">
    <source>
        <dbReference type="ARBA" id="ARBA00022692"/>
    </source>
</evidence>
<keyword evidence="12" id="KW-1185">Reference proteome</keyword>
<dbReference type="PANTHER" id="PTHR42929">
    <property type="entry name" value="INNER MEMBRANE ABC TRANSPORTER PERMEASE PROTEIN YDCU-RELATED-RELATED"/>
    <property type="match status" value="1"/>
</dbReference>
<feature type="transmembrane region" description="Helical" evidence="8">
    <location>
        <begin position="188"/>
        <end position="210"/>
    </location>
</feature>
<dbReference type="Gene3D" id="1.10.3720.10">
    <property type="entry name" value="MetI-like"/>
    <property type="match status" value="1"/>
</dbReference>
<dbReference type="InterPro" id="IPR035906">
    <property type="entry name" value="MetI-like_sf"/>
</dbReference>
<feature type="transmembrane region" description="Helical" evidence="8">
    <location>
        <begin position="231"/>
        <end position="256"/>
    </location>
</feature>
<dbReference type="Pfam" id="PF00528">
    <property type="entry name" value="BPD_transp_1"/>
    <property type="match status" value="1"/>
</dbReference>
<sequence>MTPPPGAEPPPATRPGPPARSWKRRAGRRGPRLWPALAAPGTLWILALFAVPFYAVAAVAFGYTDPIFNSPVPEWDPRYWDLTAFGEIVRRSLYGDLQPVFLRTLLYVGAALAVCVLLGYPVAYYLARHAGRRRGLLLALVLAPWWINYITRMLAWLNLLQDDGYVNDLLLFTHIVSEPVRWLSGNPYTVVLALIYGYIPFFIVPLYSTLDRVDERLLEAARDLGCSGRRAFWHVTLPLSRHGLMTASAVTALPMFGDYYTNTLVSGSPTTTMVGNQIEFYLLGGTRKELGASLVLLLSALLMALMAYYLIASRRAETDLT</sequence>
<evidence type="ECO:0000256" key="1">
    <source>
        <dbReference type="ARBA" id="ARBA00004651"/>
    </source>
</evidence>
<comment type="caution">
    <text evidence="11">The sequence shown here is derived from an EMBL/GenBank/DDBJ whole genome shotgun (WGS) entry which is preliminary data.</text>
</comment>